<keyword evidence="2" id="KW-0238">DNA-binding</keyword>
<dbReference type="Pfam" id="PF13412">
    <property type="entry name" value="HTH_24"/>
    <property type="match status" value="1"/>
</dbReference>
<dbReference type="InterPro" id="IPR019888">
    <property type="entry name" value="Tscrpt_reg_AsnC-like"/>
</dbReference>
<proteinExistence type="predicted"/>
<keyword evidence="1" id="KW-0805">Transcription regulation</keyword>
<dbReference type="InterPro" id="IPR036388">
    <property type="entry name" value="WH-like_DNA-bd_sf"/>
</dbReference>
<gene>
    <name evidence="5" type="ORF">ACFSJT_00820</name>
</gene>
<dbReference type="InterPro" id="IPR000485">
    <property type="entry name" value="AsnC-type_HTH_dom"/>
</dbReference>
<comment type="caution">
    <text evidence="5">The sequence shown here is derived from an EMBL/GenBank/DDBJ whole genome shotgun (WGS) entry which is preliminary data.</text>
</comment>
<dbReference type="PANTHER" id="PTHR30154">
    <property type="entry name" value="LEUCINE-RESPONSIVE REGULATORY PROTEIN"/>
    <property type="match status" value="1"/>
</dbReference>
<dbReference type="SUPFAM" id="SSF46785">
    <property type="entry name" value="Winged helix' DNA-binding domain"/>
    <property type="match status" value="1"/>
</dbReference>
<dbReference type="InterPro" id="IPR011008">
    <property type="entry name" value="Dimeric_a/b-barrel"/>
</dbReference>
<name>A0ABW5AQR6_9FLAO</name>
<dbReference type="PROSITE" id="PS50956">
    <property type="entry name" value="HTH_ASNC_2"/>
    <property type="match status" value="1"/>
</dbReference>
<evidence type="ECO:0000256" key="1">
    <source>
        <dbReference type="ARBA" id="ARBA00023015"/>
    </source>
</evidence>
<dbReference type="Gene3D" id="1.10.10.10">
    <property type="entry name" value="Winged helix-like DNA-binding domain superfamily/Winged helix DNA-binding domain"/>
    <property type="match status" value="1"/>
</dbReference>
<dbReference type="InterPro" id="IPR019887">
    <property type="entry name" value="Tscrpt_reg_AsnC/Lrp_C"/>
</dbReference>
<organism evidence="5 6">
    <name type="scientific">Aquimarina celericrescens</name>
    <dbReference type="NCBI Taxonomy" id="1964542"/>
    <lineage>
        <taxon>Bacteria</taxon>
        <taxon>Pseudomonadati</taxon>
        <taxon>Bacteroidota</taxon>
        <taxon>Flavobacteriia</taxon>
        <taxon>Flavobacteriales</taxon>
        <taxon>Flavobacteriaceae</taxon>
        <taxon>Aquimarina</taxon>
    </lineage>
</organism>
<evidence type="ECO:0000313" key="6">
    <source>
        <dbReference type="Proteomes" id="UP001597344"/>
    </source>
</evidence>
<protein>
    <submittedName>
        <fullName evidence="5">Lrp/AsnC family transcriptional regulator</fullName>
    </submittedName>
</protein>
<dbReference type="Proteomes" id="UP001597344">
    <property type="component" value="Unassembled WGS sequence"/>
</dbReference>
<keyword evidence="3" id="KW-0804">Transcription</keyword>
<dbReference type="InterPro" id="IPR011991">
    <property type="entry name" value="ArsR-like_HTH"/>
</dbReference>
<dbReference type="CDD" id="cd00090">
    <property type="entry name" value="HTH_ARSR"/>
    <property type="match status" value="1"/>
</dbReference>
<reference evidence="6" key="1">
    <citation type="journal article" date="2019" name="Int. J. Syst. Evol. Microbiol.">
        <title>The Global Catalogue of Microorganisms (GCM) 10K type strain sequencing project: providing services to taxonomists for standard genome sequencing and annotation.</title>
        <authorList>
            <consortium name="The Broad Institute Genomics Platform"/>
            <consortium name="The Broad Institute Genome Sequencing Center for Infectious Disease"/>
            <person name="Wu L."/>
            <person name="Ma J."/>
        </authorList>
    </citation>
    <scope>NUCLEOTIDE SEQUENCE [LARGE SCALE GENOMIC DNA]</scope>
    <source>
        <strain evidence="6">DT92</strain>
    </source>
</reference>
<dbReference type="PANTHER" id="PTHR30154:SF34">
    <property type="entry name" value="TRANSCRIPTIONAL REGULATOR AZLB"/>
    <property type="match status" value="1"/>
</dbReference>
<dbReference type="PRINTS" id="PR00033">
    <property type="entry name" value="HTHASNC"/>
</dbReference>
<feature type="domain" description="HTH asnC-type" evidence="4">
    <location>
        <begin position="22"/>
        <end position="83"/>
    </location>
</feature>
<evidence type="ECO:0000259" key="4">
    <source>
        <dbReference type="PROSITE" id="PS50956"/>
    </source>
</evidence>
<dbReference type="Pfam" id="PF01037">
    <property type="entry name" value="AsnC_trans_reg"/>
    <property type="match status" value="1"/>
</dbReference>
<dbReference type="SMART" id="SM00344">
    <property type="entry name" value="HTH_ASNC"/>
    <property type="match status" value="1"/>
</dbReference>
<evidence type="ECO:0000256" key="3">
    <source>
        <dbReference type="ARBA" id="ARBA00023163"/>
    </source>
</evidence>
<dbReference type="EMBL" id="JBHUHY010000002">
    <property type="protein sequence ID" value="MFD2185318.1"/>
    <property type="molecule type" value="Genomic_DNA"/>
</dbReference>
<dbReference type="RefSeq" id="WP_378318282.1">
    <property type="nucleotide sequence ID" value="NZ_JBHUHY010000002.1"/>
</dbReference>
<evidence type="ECO:0000256" key="2">
    <source>
        <dbReference type="ARBA" id="ARBA00023125"/>
    </source>
</evidence>
<dbReference type="InterPro" id="IPR036390">
    <property type="entry name" value="WH_DNA-bd_sf"/>
</dbReference>
<dbReference type="SUPFAM" id="SSF54909">
    <property type="entry name" value="Dimeric alpha+beta barrel"/>
    <property type="match status" value="1"/>
</dbReference>
<evidence type="ECO:0000313" key="5">
    <source>
        <dbReference type="EMBL" id="MFD2185318.1"/>
    </source>
</evidence>
<accession>A0ABW5AQR6</accession>
<keyword evidence="6" id="KW-1185">Reference proteome</keyword>
<sequence length="179" mass="21043">MAYCNRKFDLGSLKFIIIMHHFDYIDQQILLQIREDARKPFSQIADDLKISNSLVHQRIRKLKQHGVIQQAEFVVNEKKIGFRTKSYVGIRLREARYAEKVVEGLRNIPEILECNYVSGNYAIFILIFAYDNQHLRKILYEQVHHIDGVAGTDSFICFDTNFKRTVSLDSLVKKDKYDQ</sequence>
<dbReference type="Gene3D" id="3.30.70.920">
    <property type="match status" value="1"/>
</dbReference>